<dbReference type="OrthoDB" id="605656at2759"/>
<dbReference type="STRING" id="29170.A0A368H233"/>
<gene>
    <name evidence="1" type="ORF">ANCCAN_03267</name>
</gene>
<organism evidence="1 2">
    <name type="scientific">Ancylostoma caninum</name>
    <name type="common">Dog hookworm</name>
    <dbReference type="NCBI Taxonomy" id="29170"/>
    <lineage>
        <taxon>Eukaryota</taxon>
        <taxon>Metazoa</taxon>
        <taxon>Ecdysozoa</taxon>
        <taxon>Nematoda</taxon>
        <taxon>Chromadorea</taxon>
        <taxon>Rhabditida</taxon>
        <taxon>Rhabditina</taxon>
        <taxon>Rhabditomorpha</taxon>
        <taxon>Strongyloidea</taxon>
        <taxon>Ancylostomatidae</taxon>
        <taxon>Ancylostomatinae</taxon>
        <taxon>Ancylostoma</taxon>
    </lineage>
</organism>
<sequence>MLDAFRSINPLAVNPRLCAPTAEARQTTSNMGHLVRPSLVSTVHGLGLRYYSLNCAYKLTTREQKMLSRLNQKTWLDGMDIQSDKPASNSEQQIKRYGRLNAKQKLEQLCNEIMADNIVQELSTVISTQSLQ</sequence>
<dbReference type="Proteomes" id="UP000252519">
    <property type="component" value="Unassembled WGS sequence"/>
</dbReference>
<comment type="caution">
    <text evidence="1">The sequence shown here is derived from an EMBL/GenBank/DDBJ whole genome shotgun (WGS) entry which is preliminary data.</text>
</comment>
<reference evidence="1 2" key="1">
    <citation type="submission" date="2014-10" db="EMBL/GenBank/DDBJ databases">
        <title>Draft genome of the hookworm Ancylostoma caninum.</title>
        <authorList>
            <person name="Mitreva M."/>
        </authorList>
    </citation>
    <scope>NUCLEOTIDE SEQUENCE [LARGE SCALE GENOMIC DNA]</scope>
    <source>
        <strain evidence="1 2">Baltimore</strain>
    </source>
</reference>
<protein>
    <submittedName>
        <fullName evidence="1">Uncharacterized protein</fullName>
    </submittedName>
</protein>
<dbReference type="EMBL" id="JOJR01000021">
    <property type="protein sequence ID" value="RCN50654.1"/>
    <property type="molecule type" value="Genomic_DNA"/>
</dbReference>
<evidence type="ECO:0000313" key="1">
    <source>
        <dbReference type="EMBL" id="RCN50654.1"/>
    </source>
</evidence>
<keyword evidence="2" id="KW-1185">Reference proteome</keyword>
<evidence type="ECO:0000313" key="2">
    <source>
        <dbReference type="Proteomes" id="UP000252519"/>
    </source>
</evidence>
<proteinExistence type="predicted"/>
<accession>A0A368H233</accession>
<name>A0A368H233_ANCCA</name>
<dbReference type="AlphaFoldDB" id="A0A368H233"/>